<reference evidence="4 6" key="3">
    <citation type="submission" date="2024-02" db="EMBL/GenBank/DDBJ databases">
        <title>Tn5403 promotes plasmid rearrangements and degradation of the Klebsiella pneumoniae carbapenemase (KPC) transposon Tn4401.</title>
        <authorList>
            <person name="Sheppard A.E."/>
            <person name="Barry K.E."/>
            <person name="Parikh H.I."/>
            <person name="Vegesana K."/>
            <person name="Sebra R."/>
            <person name="George S."/>
            <person name="Sanderson N.D."/>
            <person name="Stoesser N."/>
            <person name="Eyre D.W."/>
            <person name="Crook D.W."/>
            <person name="Walker A.S."/>
            <person name="Mathers A.J."/>
        </authorList>
    </citation>
    <scope>NUCLEOTIDE SEQUENCE [LARGE SCALE GENOMIC DNA]</scope>
    <source>
        <strain evidence="4 6">CAV1921</strain>
    </source>
</reference>
<evidence type="ECO:0000259" key="1">
    <source>
        <dbReference type="Pfam" id="PF02627"/>
    </source>
</evidence>
<evidence type="ECO:0000313" key="3">
    <source>
        <dbReference type="EMBL" id="UXE35933.1"/>
    </source>
</evidence>
<evidence type="ECO:0000313" key="5">
    <source>
        <dbReference type="Proteomes" id="UP000229713"/>
    </source>
</evidence>
<gene>
    <name evidence="2" type="ORF">CFY86_12545</name>
    <name evidence="4" type="ORF">LM286_14085</name>
    <name evidence="3" type="ORF">N2J37_15270</name>
</gene>
<evidence type="ECO:0000313" key="2">
    <source>
        <dbReference type="EMBL" id="PIK84011.1"/>
    </source>
</evidence>
<dbReference type="EMBL" id="CP104450">
    <property type="protein sequence ID" value="UXE35933.1"/>
    <property type="molecule type" value="Genomic_DNA"/>
</dbReference>
<dbReference type="GO" id="GO:0051920">
    <property type="term" value="F:peroxiredoxin activity"/>
    <property type="evidence" value="ECO:0007669"/>
    <property type="project" value="InterPro"/>
</dbReference>
<sequence>MDKVNLTRETLAALAPKLASLSEEILFGDIWQRPALSPRDRSLITLSALVAMYRPEQLAWHLTFARENGVTESEITELFTHLSFYAGWPAAVSALNVFSQLDTE</sequence>
<dbReference type="AlphaFoldDB" id="A0A225U4U2"/>
<reference evidence="2 5" key="1">
    <citation type="submission" date="2017-07" db="EMBL/GenBank/DDBJ databases">
        <title>Raoultella ornithinolytica strain HH3 draft genome.</title>
        <authorList>
            <person name="Duceppe M.-O."/>
            <person name="Huang H."/>
            <person name="Phipps-Todd B."/>
        </authorList>
    </citation>
    <scope>NUCLEOTIDE SEQUENCE [LARGE SCALE GENOMIC DNA]</scope>
    <source>
        <strain evidence="2 5">HH3</strain>
    </source>
</reference>
<organism evidence="2 5">
    <name type="scientific">Raoultella ornithinolytica</name>
    <name type="common">Klebsiella ornithinolytica</name>
    <dbReference type="NCBI Taxonomy" id="54291"/>
    <lineage>
        <taxon>Bacteria</taxon>
        <taxon>Pseudomonadati</taxon>
        <taxon>Pseudomonadota</taxon>
        <taxon>Gammaproteobacteria</taxon>
        <taxon>Enterobacterales</taxon>
        <taxon>Enterobacteriaceae</taxon>
        <taxon>Klebsiella/Raoultella group</taxon>
        <taxon>Raoultella</taxon>
    </lineage>
</organism>
<keyword evidence="6" id="KW-1185">Reference proteome</keyword>
<feature type="domain" description="Carboxymuconolactone decarboxylase-like" evidence="1">
    <location>
        <begin position="16"/>
        <end position="98"/>
    </location>
</feature>
<dbReference type="Gene3D" id="1.20.1290.10">
    <property type="entry name" value="AhpD-like"/>
    <property type="match status" value="1"/>
</dbReference>
<protein>
    <submittedName>
        <fullName evidence="2">Carboxymuconolactone decarboxylase family protein</fullName>
    </submittedName>
</protein>
<dbReference type="Proteomes" id="UP001350972">
    <property type="component" value="Chromosome"/>
</dbReference>
<dbReference type="PaxDb" id="1286170-RORB6_06840"/>
<dbReference type="InterPro" id="IPR029032">
    <property type="entry name" value="AhpD-like"/>
</dbReference>
<dbReference type="InterPro" id="IPR003779">
    <property type="entry name" value="CMD-like"/>
</dbReference>
<dbReference type="PANTHER" id="PTHR33570:SF9">
    <property type="entry name" value="BLL4600 PROTEIN"/>
    <property type="match status" value="1"/>
</dbReference>
<evidence type="ECO:0000313" key="6">
    <source>
        <dbReference type="Proteomes" id="UP001350972"/>
    </source>
</evidence>
<dbReference type="EMBL" id="CP145163">
    <property type="protein sequence ID" value="WWC09509.1"/>
    <property type="molecule type" value="Genomic_DNA"/>
</dbReference>
<dbReference type="RefSeq" id="WP_004861674.1">
    <property type="nucleotide sequence ID" value="NZ_ABDFAB020000001.1"/>
</dbReference>
<dbReference type="Pfam" id="PF02627">
    <property type="entry name" value="CMD"/>
    <property type="match status" value="1"/>
</dbReference>
<reference evidence="3" key="2">
    <citation type="submission" date="2022-09" db="EMBL/GenBank/DDBJ databases">
        <title>Multidrug resistance Raoultella ornithinolytica Strain MQB_Silv_108.</title>
        <authorList>
            <person name="Quintela-Baluja M."/>
        </authorList>
    </citation>
    <scope>NUCLEOTIDE SEQUENCE</scope>
    <source>
        <strain evidence="3">MQB_Silv_108</strain>
    </source>
</reference>
<evidence type="ECO:0000313" key="4">
    <source>
        <dbReference type="EMBL" id="WWC09509.1"/>
    </source>
</evidence>
<proteinExistence type="predicted"/>
<dbReference type="SUPFAM" id="SSF69118">
    <property type="entry name" value="AhpD-like"/>
    <property type="match status" value="1"/>
</dbReference>
<dbReference type="Proteomes" id="UP000229713">
    <property type="component" value="Unassembled WGS sequence"/>
</dbReference>
<dbReference type="Proteomes" id="UP001064206">
    <property type="component" value="Chromosome"/>
</dbReference>
<dbReference type="GeneID" id="93754304"/>
<dbReference type="PANTHER" id="PTHR33570">
    <property type="entry name" value="4-CARBOXYMUCONOLACTONE DECARBOXYLASE FAMILY PROTEIN"/>
    <property type="match status" value="1"/>
</dbReference>
<name>A0A225U4U2_RAOOR</name>
<dbReference type="EMBL" id="NKYI01000019">
    <property type="protein sequence ID" value="PIK84011.1"/>
    <property type="molecule type" value="Genomic_DNA"/>
</dbReference>
<dbReference type="InterPro" id="IPR052512">
    <property type="entry name" value="4CMD/NDH-1_regulator"/>
</dbReference>
<accession>A0A225U4U2</accession>